<name>A0A919TYR9_9ACTN</name>
<sequence>MSDVDHLPARPTWECKSCITDWPCDQARRALVDEHVADKVALAMLMWTYLEDFAMDAGPGPLSGAWDRFLGWTRS</sequence>
<evidence type="ECO:0000313" key="2">
    <source>
        <dbReference type="Proteomes" id="UP000623608"/>
    </source>
</evidence>
<proteinExistence type="predicted"/>
<organism evidence="1 2">
    <name type="scientific">Paractinoplanes tereljensis</name>
    <dbReference type="NCBI Taxonomy" id="571912"/>
    <lineage>
        <taxon>Bacteria</taxon>
        <taxon>Bacillati</taxon>
        <taxon>Actinomycetota</taxon>
        <taxon>Actinomycetes</taxon>
        <taxon>Micromonosporales</taxon>
        <taxon>Micromonosporaceae</taxon>
        <taxon>Paractinoplanes</taxon>
    </lineage>
</organism>
<protein>
    <recommendedName>
        <fullName evidence="3">Flavin reductase</fullName>
    </recommendedName>
</protein>
<evidence type="ECO:0008006" key="3">
    <source>
        <dbReference type="Google" id="ProtNLM"/>
    </source>
</evidence>
<dbReference type="AlphaFoldDB" id="A0A919TYR9"/>
<keyword evidence="2" id="KW-1185">Reference proteome</keyword>
<dbReference type="EMBL" id="BOMY01000050">
    <property type="protein sequence ID" value="GIF25162.1"/>
    <property type="molecule type" value="Genomic_DNA"/>
</dbReference>
<comment type="caution">
    <text evidence="1">The sequence shown here is derived from an EMBL/GenBank/DDBJ whole genome shotgun (WGS) entry which is preliminary data.</text>
</comment>
<reference evidence="1" key="1">
    <citation type="submission" date="2021-01" db="EMBL/GenBank/DDBJ databases">
        <title>Whole genome shotgun sequence of Actinoplanes tereljensis NBRC 105297.</title>
        <authorList>
            <person name="Komaki H."/>
            <person name="Tamura T."/>
        </authorList>
    </citation>
    <scope>NUCLEOTIDE SEQUENCE</scope>
    <source>
        <strain evidence="1">NBRC 105297</strain>
    </source>
</reference>
<accession>A0A919TYR9</accession>
<dbReference type="Proteomes" id="UP000623608">
    <property type="component" value="Unassembled WGS sequence"/>
</dbReference>
<evidence type="ECO:0000313" key="1">
    <source>
        <dbReference type="EMBL" id="GIF25162.1"/>
    </source>
</evidence>
<gene>
    <name evidence="1" type="ORF">Ate02nite_78920</name>
</gene>